<organism evidence="1 2">
    <name type="scientific">Massilia cellulosiltytica</name>
    <dbReference type="NCBI Taxonomy" id="2683234"/>
    <lineage>
        <taxon>Bacteria</taxon>
        <taxon>Pseudomonadati</taxon>
        <taxon>Pseudomonadota</taxon>
        <taxon>Betaproteobacteria</taxon>
        <taxon>Burkholderiales</taxon>
        <taxon>Oxalobacteraceae</taxon>
        <taxon>Telluria group</taxon>
        <taxon>Massilia</taxon>
    </lineage>
</organism>
<dbReference type="Proteomes" id="UP000443353">
    <property type="component" value="Unassembled WGS sequence"/>
</dbReference>
<reference evidence="1 2" key="1">
    <citation type="submission" date="2019-12" db="EMBL/GenBank/DDBJ databases">
        <authorList>
            <person name="Li C."/>
            <person name="Zhao J."/>
        </authorList>
    </citation>
    <scope>NUCLEOTIDE SEQUENCE [LARGE SCALE GENOMIC DNA]</scope>
    <source>
        <strain evidence="1 2">NEAU-DD11</strain>
    </source>
</reference>
<gene>
    <name evidence="1" type="ORF">GPY61_17965</name>
</gene>
<accession>A0A7X3K8C6</accession>
<dbReference type="AlphaFoldDB" id="A0A7X3K8C6"/>
<keyword evidence="2" id="KW-1185">Reference proteome</keyword>
<protein>
    <submittedName>
        <fullName evidence="1">Uncharacterized protein</fullName>
    </submittedName>
</protein>
<name>A0A7X3K8C6_9BURK</name>
<proteinExistence type="predicted"/>
<dbReference type="EMBL" id="WSES01000005">
    <property type="protein sequence ID" value="MVW61819.1"/>
    <property type="molecule type" value="Genomic_DNA"/>
</dbReference>
<dbReference type="RefSeq" id="WP_156403647.1">
    <property type="nucleotide sequence ID" value="NZ_WSES01000005.1"/>
</dbReference>
<evidence type="ECO:0000313" key="2">
    <source>
        <dbReference type="Proteomes" id="UP000443353"/>
    </source>
</evidence>
<evidence type="ECO:0000313" key="1">
    <source>
        <dbReference type="EMBL" id="MVW61819.1"/>
    </source>
</evidence>
<comment type="caution">
    <text evidence="1">The sequence shown here is derived from an EMBL/GenBank/DDBJ whole genome shotgun (WGS) entry which is preliminary data.</text>
</comment>
<sequence>MIDILPGNISYLSFMFDGQIILPEHADFACLLNQVLAWWPEELTGDAGDDAEARQSSVARLYETSIAPRAIQSASMLLLQLDWILFGIVMDLSRKVSRVRVRDIRPQLIKDRFHALLTHSALPQLLGEKQWDGSFERDELVNYLRVEEMASV</sequence>